<dbReference type="EMBL" id="JARJLG010000071">
    <property type="protein sequence ID" value="KAJ7753347.1"/>
    <property type="molecule type" value="Genomic_DNA"/>
</dbReference>
<evidence type="ECO:0000256" key="2">
    <source>
        <dbReference type="ARBA" id="ARBA00009726"/>
    </source>
</evidence>
<dbReference type="Proteomes" id="UP001215280">
    <property type="component" value="Unassembled WGS sequence"/>
</dbReference>
<dbReference type="Pfam" id="PF00664">
    <property type="entry name" value="ABC_membrane"/>
    <property type="match status" value="2"/>
</dbReference>
<evidence type="ECO:0000313" key="14">
    <source>
        <dbReference type="Proteomes" id="UP001215280"/>
    </source>
</evidence>
<protein>
    <submittedName>
        <fullName evidence="13">Multidrug resistance-associated ABC transporter</fullName>
    </submittedName>
</protein>
<dbReference type="PROSITE" id="PS50929">
    <property type="entry name" value="ABC_TM1F"/>
    <property type="match status" value="2"/>
</dbReference>
<reference evidence="13" key="1">
    <citation type="submission" date="2023-03" db="EMBL/GenBank/DDBJ databases">
        <title>Massive genome expansion in bonnet fungi (Mycena s.s.) driven by repeated elements and novel gene families across ecological guilds.</title>
        <authorList>
            <consortium name="Lawrence Berkeley National Laboratory"/>
            <person name="Harder C.B."/>
            <person name="Miyauchi S."/>
            <person name="Viragh M."/>
            <person name="Kuo A."/>
            <person name="Thoen E."/>
            <person name="Andreopoulos B."/>
            <person name="Lu D."/>
            <person name="Skrede I."/>
            <person name="Drula E."/>
            <person name="Henrissat B."/>
            <person name="Morin E."/>
            <person name="Kohler A."/>
            <person name="Barry K."/>
            <person name="LaButti K."/>
            <person name="Morin E."/>
            <person name="Salamov A."/>
            <person name="Lipzen A."/>
            <person name="Mereny Z."/>
            <person name="Hegedus B."/>
            <person name="Baldrian P."/>
            <person name="Stursova M."/>
            <person name="Weitz H."/>
            <person name="Taylor A."/>
            <person name="Grigoriev I.V."/>
            <person name="Nagy L.G."/>
            <person name="Martin F."/>
            <person name="Kauserud H."/>
        </authorList>
    </citation>
    <scope>NUCLEOTIDE SEQUENCE</scope>
    <source>
        <strain evidence="13">CBHHK188m</strain>
    </source>
</reference>
<evidence type="ECO:0000256" key="10">
    <source>
        <dbReference type="SAM" id="Phobius"/>
    </source>
</evidence>
<gene>
    <name evidence="13" type="ORF">DFH07DRAFT_824155</name>
</gene>
<evidence type="ECO:0000256" key="6">
    <source>
        <dbReference type="ARBA" id="ARBA00022840"/>
    </source>
</evidence>
<feature type="transmembrane region" description="Helical" evidence="10">
    <location>
        <begin position="908"/>
        <end position="930"/>
    </location>
</feature>
<feature type="domain" description="ABC transporter" evidence="11">
    <location>
        <begin position="505"/>
        <end position="732"/>
    </location>
</feature>
<evidence type="ECO:0000313" key="13">
    <source>
        <dbReference type="EMBL" id="KAJ7753347.1"/>
    </source>
</evidence>
<dbReference type="InterPro" id="IPR003439">
    <property type="entry name" value="ABC_transporter-like_ATP-bd"/>
</dbReference>
<dbReference type="PANTHER" id="PTHR24223:SF456">
    <property type="entry name" value="MULTIDRUG RESISTANCE-ASSOCIATED PROTEIN LETHAL(2)03659"/>
    <property type="match status" value="1"/>
</dbReference>
<dbReference type="InterPro" id="IPR050173">
    <property type="entry name" value="ABC_transporter_C-like"/>
</dbReference>
<feature type="transmembrane region" description="Helical" evidence="10">
    <location>
        <begin position="936"/>
        <end position="954"/>
    </location>
</feature>
<sequence>MSNWWRPQPAPPAFGKDDIVPDTHASAISRLFYEWLSPFLSVGFSRPLQKDDLWQLPPDRLTEFLSDQFERTYYARFPFEERPLYLQSAPLESGKHDRSFLWAMHTIFGFRWWAPGIARLFSDTLRTTSPLVTKALLAWLTESWDQSTGGAKPPGIGFGIGLSFALFAMQEIASLINNQYQLAAMTSGLLIRTSAIGAIFRKSLRLSGRARALHSTGQITTLISTDAARLDNSALYFHSVWIGPIQVILGIALLISVLGYSALVGFGVLILGMPFQSMLLRRMFRQRGAGVKITDQRVRFTNEVLQSIRLIKYYAWEAIYAHRLGSIRAEEVMRIRSVAVARACLIAFVMLIPVLAPILSFVTYSLSGHTLSVPVIFSALQLFAVIRPPLIMLPLALNNCSDALVSLKRISAFLRAEELSDAWTTDLEAEDAVQMDGTFKWESAKAAPPSQLKKKKRFFQLRKKPESKLPISSETASAMLEKGDTADTEKTEVDSDDTGKHSQTEAVPDLKKDKSEGETEETPFELRDVTFRVPRGAFVAVVGSIGSGKSSLLNALIGEMRRTTGNVVFGGSVAYVSQSAWIMNATLRENIEFGRERDDAKFARVIHACALEQDLEMLPNGEATEIGEKGINLSGGQKARVSLARAIYAGADIILCDDTFSAVDAHTANVLLERCFLAGPNANCTRVLVTHALQVLDRTDYIYVMDEGKIVEQGTFTDLRTKGQLFSHLIDEFGALQKEEQDELELQTEEQEAVAASEKKPEALKTQKAQMSTEERLTGAVLGEVYLKYFRFAGSVLWAPALILLSAMVQGAAVGNNVFLGLWTENSIPNFTQGQYMGVYAALGIAQATLAFVMSFAFSLISLAAGLGMFKAALNGVIYSPTSFFDSTPMGRIISRLSKDQDTVDNDLAWTTYLLMSSLMSVLGTVALVFYTFPPLGAIFAPLGLFYYLFSSYYRRTSVETKRLDSLMRSALYASYNETLTGLATVRAFGEQARFIKTAGAGLDMENRAYYMTIGIQRWLSVRLDLLGNLLLLGIGIFASGERHSINPAKVGVVLSYSLGITQIFSDMVSTYAQNEQNMNAVERIIVYTELPEEGARTTPNDPPASWPSAGAISFRNVELSYREDLPTVLKGVTFDVRAGEKVGIVGRTGAGKSSLLQALFRMVEVGSGTIEIDGMDISRIGLASLREKLALVPQDSTLFLGTLRENIDPSNTSTDAELIAALQRAWLLPRAGVVDTAAEAKFGLNASVTDEGANYSAGEKQLLSFCRALVKNSRIIVLDEATSNVDADTDAKIQTTIRSEFSTSTVLCIAHRLNTIAYCDRILVMDAGLVAEFDAPLDLFDREGSIFRSLCDEAGLSRLDIVRMRTNGESAN</sequence>
<evidence type="ECO:0000256" key="4">
    <source>
        <dbReference type="ARBA" id="ARBA00022692"/>
    </source>
</evidence>
<dbReference type="InterPro" id="IPR011527">
    <property type="entry name" value="ABC1_TM_dom"/>
</dbReference>
<organism evidence="13 14">
    <name type="scientific">Mycena maculata</name>
    <dbReference type="NCBI Taxonomy" id="230809"/>
    <lineage>
        <taxon>Eukaryota</taxon>
        <taxon>Fungi</taxon>
        <taxon>Dikarya</taxon>
        <taxon>Basidiomycota</taxon>
        <taxon>Agaricomycotina</taxon>
        <taxon>Agaricomycetes</taxon>
        <taxon>Agaricomycetidae</taxon>
        <taxon>Agaricales</taxon>
        <taxon>Marasmiineae</taxon>
        <taxon>Mycenaceae</taxon>
        <taxon>Mycena</taxon>
    </lineage>
</organism>
<feature type="transmembrane region" description="Helical" evidence="10">
    <location>
        <begin position="796"/>
        <end position="819"/>
    </location>
</feature>
<dbReference type="CDD" id="cd18606">
    <property type="entry name" value="ABC_6TM_YOR1_D2_like"/>
    <property type="match status" value="1"/>
</dbReference>
<comment type="caution">
    <text evidence="13">The sequence shown here is derived from an EMBL/GenBank/DDBJ whole genome shotgun (WGS) entry which is preliminary data.</text>
</comment>
<evidence type="ECO:0000256" key="7">
    <source>
        <dbReference type="ARBA" id="ARBA00022989"/>
    </source>
</evidence>
<keyword evidence="3" id="KW-0813">Transport</keyword>
<dbReference type="CDD" id="cd03250">
    <property type="entry name" value="ABCC_MRP_domain1"/>
    <property type="match status" value="1"/>
</dbReference>
<keyword evidence="7 10" id="KW-1133">Transmembrane helix</keyword>
<feature type="transmembrane region" description="Helical" evidence="10">
    <location>
        <begin position="261"/>
        <end position="280"/>
    </location>
</feature>
<keyword evidence="5" id="KW-0547">Nucleotide-binding</keyword>
<feature type="transmembrane region" description="Helical" evidence="10">
    <location>
        <begin position="368"/>
        <end position="386"/>
    </location>
</feature>
<dbReference type="Gene3D" id="3.40.50.300">
    <property type="entry name" value="P-loop containing nucleotide triphosphate hydrolases"/>
    <property type="match status" value="2"/>
</dbReference>
<dbReference type="GO" id="GO:0016887">
    <property type="term" value="F:ATP hydrolysis activity"/>
    <property type="evidence" value="ECO:0007669"/>
    <property type="project" value="InterPro"/>
</dbReference>
<accession>A0AAD7J041</accession>
<feature type="region of interest" description="Disordered" evidence="9">
    <location>
        <begin position="749"/>
        <end position="768"/>
    </location>
</feature>
<dbReference type="SMART" id="SM00382">
    <property type="entry name" value="AAA"/>
    <property type="match status" value="2"/>
</dbReference>
<dbReference type="Pfam" id="PF00005">
    <property type="entry name" value="ABC_tran"/>
    <property type="match status" value="2"/>
</dbReference>
<dbReference type="SUPFAM" id="SSF90123">
    <property type="entry name" value="ABC transporter transmembrane region"/>
    <property type="match status" value="2"/>
</dbReference>
<feature type="compositionally biased region" description="Basic and acidic residues" evidence="9">
    <location>
        <begin position="481"/>
        <end position="517"/>
    </location>
</feature>
<dbReference type="FunFam" id="3.40.50.300:FF:000997">
    <property type="entry name" value="Multidrug resistance-associated protein 1"/>
    <property type="match status" value="1"/>
</dbReference>
<keyword evidence="6" id="KW-0067">ATP-binding</keyword>
<evidence type="ECO:0000256" key="5">
    <source>
        <dbReference type="ARBA" id="ARBA00022741"/>
    </source>
</evidence>
<evidence type="ECO:0000256" key="1">
    <source>
        <dbReference type="ARBA" id="ARBA00004141"/>
    </source>
</evidence>
<feature type="domain" description="ABC transmembrane type-1" evidence="12">
    <location>
        <begin position="117"/>
        <end position="402"/>
    </location>
</feature>
<comment type="subcellular location">
    <subcellularLocation>
        <location evidence="1">Membrane</location>
        <topology evidence="1">Multi-pass membrane protein</topology>
    </subcellularLocation>
</comment>
<evidence type="ECO:0000259" key="12">
    <source>
        <dbReference type="PROSITE" id="PS50929"/>
    </source>
</evidence>
<dbReference type="CDD" id="cd18597">
    <property type="entry name" value="ABC_6TM_YOR1_D1_like"/>
    <property type="match status" value="1"/>
</dbReference>
<evidence type="ECO:0000256" key="9">
    <source>
        <dbReference type="SAM" id="MobiDB-lite"/>
    </source>
</evidence>
<feature type="region of interest" description="Disordered" evidence="9">
    <location>
        <begin position="465"/>
        <end position="525"/>
    </location>
</feature>
<proteinExistence type="inferred from homology"/>
<dbReference type="InterPro" id="IPR036640">
    <property type="entry name" value="ABC1_TM_sf"/>
</dbReference>
<comment type="similarity">
    <text evidence="2">Belongs to the ABC transporter superfamily. ABCC family. Conjugate transporter (TC 3.A.1.208) subfamily.</text>
</comment>
<dbReference type="InterPro" id="IPR003593">
    <property type="entry name" value="AAA+_ATPase"/>
</dbReference>
<feature type="transmembrane region" description="Helical" evidence="10">
    <location>
        <begin position="839"/>
        <end position="861"/>
    </location>
</feature>
<evidence type="ECO:0000259" key="11">
    <source>
        <dbReference type="PROSITE" id="PS50893"/>
    </source>
</evidence>
<evidence type="ECO:0000256" key="3">
    <source>
        <dbReference type="ARBA" id="ARBA00022448"/>
    </source>
</evidence>
<feature type="transmembrane region" description="Helical" evidence="10">
    <location>
        <begin position="1022"/>
        <end position="1041"/>
    </location>
</feature>
<dbReference type="FunFam" id="3.40.50.300:FF:000565">
    <property type="entry name" value="ABC bile acid transporter"/>
    <property type="match status" value="1"/>
</dbReference>
<dbReference type="FunFam" id="1.20.1560.10:FF:000006">
    <property type="entry name" value="ATP-binding cassette, sub-family C (CFTR/MRP), member 9"/>
    <property type="match status" value="1"/>
</dbReference>
<dbReference type="GO" id="GO:0140359">
    <property type="term" value="F:ABC-type transporter activity"/>
    <property type="evidence" value="ECO:0007669"/>
    <property type="project" value="InterPro"/>
</dbReference>
<dbReference type="CDD" id="cd03244">
    <property type="entry name" value="ABCC_MRP_domain2"/>
    <property type="match status" value="1"/>
</dbReference>
<dbReference type="FunFam" id="1.20.1560.10:FF:000010">
    <property type="entry name" value="Multidrug resistance-associated ABC transporter"/>
    <property type="match status" value="1"/>
</dbReference>
<dbReference type="SUPFAM" id="SSF52540">
    <property type="entry name" value="P-loop containing nucleoside triphosphate hydrolases"/>
    <property type="match status" value="2"/>
</dbReference>
<keyword evidence="8 10" id="KW-0472">Membrane</keyword>
<dbReference type="PANTHER" id="PTHR24223">
    <property type="entry name" value="ATP-BINDING CASSETTE SUB-FAMILY C"/>
    <property type="match status" value="1"/>
</dbReference>
<dbReference type="PROSITE" id="PS00211">
    <property type="entry name" value="ABC_TRANSPORTER_1"/>
    <property type="match status" value="2"/>
</dbReference>
<feature type="domain" description="ABC transporter" evidence="11">
    <location>
        <begin position="1115"/>
        <end position="1353"/>
    </location>
</feature>
<dbReference type="InterPro" id="IPR027417">
    <property type="entry name" value="P-loop_NTPase"/>
</dbReference>
<dbReference type="InterPro" id="IPR017871">
    <property type="entry name" value="ABC_transporter-like_CS"/>
</dbReference>
<dbReference type="GO" id="GO:0016020">
    <property type="term" value="C:membrane"/>
    <property type="evidence" value="ECO:0007669"/>
    <property type="project" value="UniProtKB-SubCell"/>
</dbReference>
<dbReference type="PROSITE" id="PS50893">
    <property type="entry name" value="ABC_TRANSPORTER_2"/>
    <property type="match status" value="2"/>
</dbReference>
<keyword evidence="14" id="KW-1185">Reference proteome</keyword>
<feature type="domain" description="ABC transmembrane type-1" evidence="12">
    <location>
        <begin position="801"/>
        <end position="1074"/>
    </location>
</feature>
<feature type="transmembrane region" description="Helical" evidence="10">
    <location>
        <begin position="343"/>
        <end position="362"/>
    </location>
</feature>
<name>A0AAD7J041_9AGAR</name>
<dbReference type="Gene3D" id="1.20.1560.10">
    <property type="entry name" value="ABC transporter type 1, transmembrane domain"/>
    <property type="match status" value="2"/>
</dbReference>
<evidence type="ECO:0000256" key="8">
    <source>
        <dbReference type="ARBA" id="ARBA00023136"/>
    </source>
</evidence>
<dbReference type="GO" id="GO:0005524">
    <property type="term" value="F:ATP binding"/>
    <property type="evidence" value="ECO:0007669"/>
    <property type="project" value="UniProtKB-KW"/>
</dbReference>
<keyword evidence="4 10" id="KW-0812">Transmembrane</keyword>